<reference evidence="1 2" key="1">
    <citation type="submission" date="2018-01" db="EMBL/GenBank/DDBJ databases">
        <authorList>
            <person name="Paulsen S."/>
            <person name="Gram L.K."/>
        </authorList>
    </citation>
    <scope>NUCLEOTIDE SEQUENCE [LARGE SCALE GENOMIC DNA]</scope>
    <source>
        <strain evidence="1 2">S2599</strain>
    </source>
</reference>
<dbReference type="Proteomes" id="UP000306719">
    <property type="component" value="Unassembled WGS sequence"/>
</dbReference>
<dbReference type="RefSeq" id="WP_138544293.1">
    <property type="nucleotide sequence ID" value="NZ_PNCJ01000011.1"/>
</dbReference>
<dbReference type="EMBL" id="PNCJ01000011">
    <property type="protein sequence ID" value="TMP38173.1"/>
    <property type="molecule type" value="Genomic_DNA"/>
</dbReference>
<proteinExistence type="predicted"/>
<gene>
    <name evidence="1" type="ORF">CWB98_07595</name>
</gene>
<evidence type="ECO:0000313" key="1">
    <source>
        <dbReference type="EMBL" id="TMP38173.1"/>
    </source>
</evidence>
<reference evidence="2" key="2">
    <citation type="submission" date="2019-06" db="EMBL/GenBank/DDBJ databases">
        <title>Co-occurence of chitin degradation, pigmentation and bioactivity in marine Pseudoalteromonas.</title>
        <authorList>
            <person name="Sonnenschein E.C."/>
            <person name="Bech P.K."/>
        </authorList>
    </citation>
    <scope>NUCLEOTIDE SEQUENCE [LARGE SCALE GENOMIC DNA]</scope>
    <source>
        <strain evidence="2">S2599</strain>
    </source>
</reference>
<sequence>MEFFSLKGKSVGVVDKYGCVPILSSKQLPYKVIELYAGSLCILKGSCLIAIAIRSGVYLYNEEGVEIKNVVSIPRNYSSDFFLYSEGRKVKRIDNEIELLSCGSFYSKRNYMKKLFSNYKYKRSIHFGNERKVALTATRGWDSIFDPILGRDGSSIHKLVYKPKFISPIQALILFSIQISFSFDS</sequence>
<name>A0A5S3X338_9GAMM</name>
<accession>A0A5S3X338</accession>
<evidence type="ECO:0000313" key="2">
    <source>
        <dbReference type="Proteomes" id="UP000306719"/>
    </source>
</evidence>
<organism evidence="1 2">
    <name type="scientific">Pseudoalteromonas rubra</name>
    <dbReference type="NCBI Taxonomy" id="43658"/>
    <lineage>
        <taxon>Bacteria</taxon>
        <taxon>Pseudomonadati</taxon>
        <taxon>Pseudomonadota</taxon>
        <taxon>Gammaproteobacteria</taxon>
        <taxon>Alteromonadales</taxon>
        <taxon>Pseudoalteromonadaceae</taxon>
        <taxon>Pseudoalteromonas</taxon>
    </lineage>
</organism>
<dbReference type="AlphaFoldDB" id="A0A5S3X338"/>
<protein>
    <submittedName>
        <fullName evidence="1">Uncharacterized protein</fullName>
    </submittedName>
</protein>
<comment type="caution">
    <text evidence="1">The sequence shown here is derived from an EMBL/GenBank/DDBJ whole genome shotgun (WGS) entry which is preliminary data.</text>
</comment>